<evidence type="ECO:0000313" key="13">
    <source>
        <dbReference type="EMBL" id="GAA3550538.1"/>
    </source>
</evidence>
<proteinExistence type="inferred from homology"/>
<evidence type="ECO:0000256" key="4">
    <source>
        <dbReference type="ARBA" id="ARBA00022723"/>
    </source>
</evidence>
<comment type="function">
    <text evidence="11">Acts as a transcriptional regulator. Probably redox-responsive. The apo- but not holo-form probably binds DNA.</text>
</comment>
<evidence type="ECO:0000313" key="14">
    <source>
        <dbReference type="Proteomes" id="UP001500630"/>
    </source>
</evidence>
<dbReference type="EMBL" id="BAABDQ010000006">
    <property type="protein sequence ID" value="GAA3550538.1"/>
    <property type="molecule type" value="Genomic_DNA"/>
</dbReference>
<evidence type="ECO:0000256" key="9">
    <source>
        <dbReference type="ARBA" id="ARBA00023157"/>
    </source>
</evidence>
<keyword evidence="8 11" id="KW-0238">DNA-binding</keyword>
<feature type="domain" description="4Fe-4S Wbl-type" evidence="12">
    <location>
        <begin position="189"/>
        <end position="252"/>
    </location>
</feature>
<evidence type="ECO:0000256" key="1">
    <source>
        <dbReference type="ARBA" id="ARBA00004496"/>
    </source>
</evidence>
<evidence type="ECO:0000259" key="12">
    <source>
        <dbReference type="PROSITE" id="PS51674"/>
    </source>
</evidence>
<organism evidence="13 14">
    <name type="scientific">Nonomuraea rosea</name>
    <dbReference type="NCBI Taxonomy" id="638574"/>
    <lineage>
        <taxon>Bacteria</taxon>
        <taxon>Bacillati</taxon>
        <taxon>Actinomycetota</taxon>
        <taxon>Actinomycetes</taxon>
        <taxon>Streptosporangiales</taxon>
        <taxon>Streptosporangiaceae</taxon>
        <taxon>Nonomuraea</taxon>
    </lineage>
</organism>
<evidence type="ECO:0000256" key="3">
    <source>
        <dbReference type="ARBA" id="ARBA00022485"/>
    </source>
</evidence>
<evidence type="ECO:0000256" key="10">
    <source>
        <dbReference type="ARBA" id="ARBA00023163"/>
    </source>
</evidence>
<gene>
    <name evidence="11" type="primary">whiB</name>
    <name evidence="13" type="ORF">GCM10022419_033470</name>
</gene>
<name>A0ABP6WI96_9ACTN</name>
<evidence type="ECO:0000256" key="6">
    <source>
        <dbReference type="ARBA" id="ARBA00023014"/>
    </source>
</evidence>
<dbReference type="Pfam" id="PF02467">
    <property type="entry name" value="Whib"/>
    <property type="match status" value="1"/>
</dbReference>
<evidence type="ECO:0000256" key="2">
    <source>
        <dbReference type="ARBA" id="ARBA00006597"/>
    </source>
</evidence>
<feature type="binding site" evidence="11">
    <location>
        <position position="190"/>
    </location>
    <ligand>
        <name>[4Fe-4S] cluster</name>
        <dbReference type="ChEBI" id="CHEBI:49883"/>
    </ligand>
</feature>
<dbReference type="Proteomes" id="UP001500630">
    <property type="component" value="Unassembled WGS sequence"/>
</dbReference>
<evidence type="ECO:0000256" key="7">
    <source>
        <dbReference type="ARBA" id="ARBA00023015"/>
    </source>
</evidence>
<evidence type="ECO:0000256" key="5">
    <source>
        <dbReference type="ARBA" id="ARBA00023004"/>
    </source>
</evidence>
<keyword evidence="3 11" id="KW-0004">4Fe-4S</keyword>
<comment type="PTM">
    <text evidence="11">Upon Fe-S cluster removal intramolecular disulfide bonds are formed.</text>
</comment>
<protein>
    <recommendedName>
        <fullName evidence="11">Transcriptional regulator WhiB</fullName>
    </recommendedName>
</protein>
<keyword evidence="11" id="KW-0963">Cytoplasm</keyword>
<comment type="similarity">
    <text evidence="2 11">Belongs to the WhiB family.</text>
</comment>
<sequence>MKRFAVATARHDAEWLLQHQAVSNDIEVRKQQRKAAQTRPRRRPATAVRLRLVTVARQSIADRLVAAGHQVGASEAEIQQVLDMVGLGDAGLSTAYTAKGERKRLVALCADCERPYIQLRSDGTFISHPRESHQRLDDDTRCPGSGQTAAVALRTLPPSPPTRQEPNRRPVRVAVRQPAPRTLPNRRPACQDEDRELFFPPSYGPAYDEQVVKARAVCGRCPLAAACLRYALDHGELTYGIWGGTTPNQRKALVREQAA</sequence>
<feature type="binding site" evidence="11">
    <location>
        <position position="218"/>
    </location>
    <ligand>
        <name>[4Fe-4S] cluster</name>
        <dbReference type="ChEBI" id="CHEBI:49883"/>
    </ligand>
</feature>
<dbReference type="PROSITE" id="PS51674">
    <property type="entry name" value="4FE4S_WBL"/>
    <property type="match status" value="1"/>
</dbReference>
<keyword evidence="10 11" id="KW-0804">Transcription</keyword>
<dbReference type="HAMAP" id="MF_01479">
    <property type="entry name" value="WhiB"/>
    <property type="match status" value="1"/>
</dbReference>
<keyword evidence="7 11" id="KW-0805">Transcription regulation</keyword>
<dbReference type="InterPro" id="IPR003482">
    <property type="entry name" value="Whib"/>
</dbReference>
<reference evidence="14" key="1">
    <citation type="journal article" date="2019" name="Int. J. Syst. Evol. Microbiol.">
        <title>The Global Catalogue of Microorganisms (GCM) 10K type strain sequencing project: providing services to taxonomists for standard genome sequencing and annotation.</title>
        <authorList>
            <consortium name="The Broad Institute Genomics Platform"/>
            <consortium name="The Broad Institute Genome Sequencing Center for Infectious Disease"/>
            <person name="Wu L."/>
            <person name="Ma J."/>
        </authorList>
    </citation>
    <scope>NUCLEOTIDE SEQUENCE [LARGE SCALE GENOMIC DNA]</scope>
    <source>
        <strain evidence="14">JCM 17326</strain>
    </source>
</reference>
<keyword evidence="5 11" id="KW-0408">Iron</keyword>
<dbReference type="InterPro" id="IPR034768">
    <property type="entry name" value="4FE4S_WBL"/>
</dbReference>
<keyword evidence="14" id="KW-1185">Reference proteome</keyword>
<dbReference type="PANTHER" id="PTHR38839">
    <property type="entry name" value="TRANSCRIPTIONAL REGULATOR WHID-RELATED"/>
    <property type="match status" value="1"/>
</dbReference>
<dbReference type="RefSeq" id="WP_345562682.1">
    <property type="nucleotide sequence ID" value="NZ_BAABDQ010000006.1"/>
</dbReference>
<comment type="caution">
    <text evidence="13">The sequence shown here is derived from an EMBL/GenBank/DDBJ whole genome shotgun (WGS) entry which is preliminary data.</text>
</comment>
<evidence type="ECO:0000256" key="11">
    <source>
        <dbReference type="HAMAP-Rule" id="MF_01479"/>
    </source>
</evidence>
<accession>A0ABP6WI96</accession>
<comment type="PTM">
    <text evidence="11">The Fe-S cluster can be nitrosylated by nitric oxide (NO).</text>
</comment>
<evidence type="ECO:0000256" key="8">
    <source>
        <dbReference type="ARBA" id="ARBA00023125"/>
    </source>
</evidence>
<feature type="binding site" evidence="11">
    <location>
        <position position="221"/>
    </location>
    <ligand>
        <name>[4Fe-4S] cluster</name>
        <dbReference type="ChEBI" id="CHEBI:49883"/>
    </ligand>
</feature>
<keyword evidence="4 11" id="KW-0479">Metal-binding</keyword>
<feature type="binding site" evidence="11">
    <location>
        <position position="227"/>
    </location>
    <ligand>
        <name>[4Fe-4S] cluster</name>
        <dbReference type="ChEBI" id="CHEBI:49883"/>
    </ligand>
</feature>
<keyword evidence="6 11" id="KW-0411">Iron-sulfur</keyword>
<comment type="cofactor">
    <cofactor evidence="11">
        <name>[4Fe-4S] cluster</name>
        <dbReference type="ChEBI" id="CHEBI:49883"/>
    </cofactor>
    <text evidence="11">Binds 1 [4Fe-4S] cluster per subunit. Following nitrosylation of the [4Fe-4S] cluster binds 1 [4Fe-8(NO)] cluster per subunit.</text>
</comment>
<comment type="subcellular location">
    <subcellularLocation>
        <location evidence="1 11">Cytoplasm</location>
    </subcellularLocation>
</comment>
<keyword evidence="9 11" id="KW-1015">Disulfide bond</keyword>